<protein>
    <recommendedName>
        <fullName evidence="4">F-box domain-containing protein</fullName>
    </recommendedName>
</protein>
<dbReference type="InterPro" id="IPR036047">
    <property type="entry name" value="F-box-like_dom_sf"/>
</dbReference>
<dbReference type="Proteomes" id="UP000076871">
    <property type="component" value="Unassembled WGS sequence"/>
</dbReference>
<sequence length="343" mass="39285">MDSIEWKLKRLADGTKRWRLFNSQQLAGTTKERDTAGRTASSEAESELESEVESDWESEAQLVVEPEVQPVSTRTVPQLPMEVCENVIDHLWDDQRALRQCTRVCRAWYPPSRVHLHRQITISSVEDVQAYAKKLKQTPELSKRPHNMAMMGGGDWRSDLSVLSTAAILLAPKLPRMETLEISMSEWKPWTMHRDIFLHLSCFSVTRLNLYRVTFSSINVFGRFVCALRALVELELRDVEFIRDEFHRDTFGLYRNRVNIRFLLLGAVSRMRPENLMDFLTHPCISSRLQRLIIDDSPSGTEKQDQSKCQQLLDAASGSLLELPLVLPYSGQQTHTEVSAAGV</sequence>
<dbReference type="InParanoid" id="A0A165BBZ6"/>
<keyword evidence="3" id="KW-1185">Reference proteome</keyword>
<dbReference type="EMBL" id="KV427679">
    <property type="protein sequence ID" value="KZT00705.1"/>
    <property type="molecule type" value="Genomic_DNA"/>
</dbReference>
<proteinExistence type="predicted"/>
<evidence type="ECO:0000256" key="1">
    <source>
        <dbReference type="SAM" id="MobiDB-lite"/>
    </source>
</evidence>
<reference evidence="2 3" key="1">
    <citation type="journal article" date="2016" name="Mol. Biol. Evol.">
        <title>Comparative Genomics of Early-Diverging Mushroom-Forming Fungi Provides Insights into the Origins of Lignocellulose Decay Capabilities.</title>
        <authorList>
            <person name="Nagy L.G."/>
            <person name="Riley R."/>
            <person name="Tritt A."/>
            <person name="Adam C."/>
            <person name="Daum C."/>
            <person name="Floudas D."/>
            <person name="Sun H."/>
            <person name="Yadav J.S."/>
            <person name="Pangilinan J."/>
            <person name="Larsson K.H."/>
            <person name="Matsuura K."/>
            <person name="Barry K."/>
            <person name="Labutti K."/>
            <person name="Kuo R."/>
            <person name="Ohm R.A."/>
            <person name="Bhattacharya S.S."/>
            <person name="Shirouzu T."/>
            <person name="Yoshinaga Y."/>
            <person name="Martin F.M."/>
            <person name="Grigoriev I.V."/>
            <person name="Hibbett D.S."/>
        </authorList>
    </citation>
    <scope>NUCLEOTIDE SEQUENCE [LARGE SCALE GENOMIC DNA]</scope>
    <source>
        <strain evidence="2 3">93-53</strain>
    </source>
</reference>
<dbReference type="RefSeq" id="XP_040758445.1">
    <property type="nucleotide sequence ID" value="XM_040902830.1"/>
</dbReference>
<dbReference type="GeneID" id="63819861"/>
<evidence type="ECO:0000313" key="3">
    <source>
        <dbReference type="Proteomes" id="UP000076871"/>
    </source>
</evidence>
<feature type="region of interest" description="Disordered" evidence="1">
    <location>
        <begin position="23"/>
        <end position="52"/>
    </location>
</feature>
<evidence type="ECO:0008006" key="4">
    <source>
        <dbReference type="Google" id="ProtNLM"/>
    </source>
</evidence>
<evidence type="ECO:0000313" key="2">
    <source>
        <dbReference type="EMBL" id="KZT00705.1"/>
    </source>
</evidence>
<dbReference type="SUPFAM" id="SSF81383">
    <property type="entry name" value="F-box domain"/>
    <property type="match status" value="1"/>
</dbReference>
<dbReference type="OrthoDB" id="2804670at2759"/>
<gene>
    <name evidence="2" type="ORF">LAESUDRAFT_529290</name>
</gene>
<organism evidence="2 3">
    <name type="scientific">Laetiporus sulphureus 93-53</name>
    <dbReference type="NCBI Taxonomy" id="1314785"/>
    <lineage>
        <taxon>Eukaryota</taxon>
        <taxon>Fungi</taxon>
        <taxon>Dikarya</taxon>
        <taxon>Basidiomycota</taxon>
        <taxon>Agaricomycotina</taxon>
        <taxon>Agaricomycetes</taxon>
        <taxon>Polyporales</taxon>
        <taxon>Laetiporus</taxon>
    </lineage>
</organism>
<dbReference type="AlphaFoldDB" id="A0A165BBZ6"/>
<accession>A0A165BBZ6</accession>
<name>A0A165BBZ6_9APHY</name>